<dbReference type="EMBL" id="JARKIB010000235">
    <property type="protein sequence ID" value="KAJ7720921.1"/>
    <property type="molecule type" value="Genomic_DNA"/>
</dbReference>
<evidence type="ECO:0000313" key="1">
    <source>
        <dbReference type="EMBL" id="KAJ7720921.1"/>
    </source>
</evidence>
<dbReference type="Gene3D" id="1.20.1280.50">
    <property type="match status" value="1"/>
</dbReference>
<protein>
    <recommendedName>
        <fullName evidence="3">F-box domain-containing protein</fullName>
    </recommendedName>
</protein>
<organism evidence="1 2">
    <name type="scientific">Mycena metata</name>
    <dbReference type="NCBI Taxonomy" id="1033252"/>
    <lineage>
        <taxon>Eukaryota</taxon>
        <taxon>Fungi</taxon>
        <taxon>Dikarya</taxon>
        <taxon>Basidiomycota</taxon>
        <taxon>Agaricomycotina</taxon>
        <taxon>Agaricomycetes</taxon>
        <taxon>Agaricomycetidae</taxon>
        <taxon>Agaricales</taxon>
        <taxon>Marasmiineae</taxon>
        <taxon>Mycenaceae</taxon>
        <taxon>Mycena</taxon>
    </lineage>
</organism>
<accession>A0AAD7HHJ4</accession>
<name>A0AAD7HHJ4_9AGAR</name>
<sequence>MAESASLEPIATSPELIHFTSEDLPEDIHSCPALTLPYDIVVDIFFRILPVYPTPPPIFGRLSPSLLTQICRKWRDIALNTPALWRAFWISSHQSKFYPQRSLHLLEISLDRSGSFPLAIKLGERTESPRMGGASREPGLTEIVQIIAHHSARWENIELCIVAPLDRLPAVELPLPLLRTLRLGNLSNLALTPTFVAAPLLRKLNLEAYSAPLTSIFPWSQLTVLDVGWIMPGDCVDLLSLLVNIVVCRINVDYWIIQYNDSRNVTLPCLETFIFETLSSWQGAPSTLLDRLTLPALKRLDIAEILLPRDNPVASLATFVARSGCDLSQLCIVEDSSWRHHQSRLQDYRDALPSVRSVIFDGRLDLTEPFLRGSAE</sequence>
<keyword evidence="2" id="KW-1185">Reference proteome</keyword>
<proteinExistence type="predicted"/>
<reference evidence="1" key="1">
    <citation type="submission" date="2023-03" db="EMBL/GenBank/DDBJ databases">
        <title>Massive genome expansion in bonnet fungi (Mycena s.s.) driven by repeated elements and novel gene families across ecological guilds.</title>
        <authorList>
            <consortium name="Lawrence Berkeley National Laboratory"/>
            <person name="Harder C.B."/>
            <person name="Miyauchi S."/>
            <person name="Viragh M."/>
            <person name="Kuo A."/>
            <person name="Thoen E."/>
            <person name="Andreopoulos B."/>
            <person name="Lu D."/>
            <person name="Skrede I."/>
            <person name="Drula E."/>
            <person name="Henrissat B."/>
            <person name="Morin E."/>
            <person name="Kohler A."/>
            <person name="Barry K."/>
            <person name="LaButti K."/>
            <person name="Morin E."/>
            <person name="Salamov A."/>
            <person name="Lipzen A."/>
            <person name="Mereny Z."/>
            <person name="Hegedus B."/>
            <person name="Baldrian P."/>
            <person name="Stursova M."/>
            <person name="Weitz H."/>
            <person name="Taylor A."/>
            <person name="Grigoriev I.V."/>
            <person name="Nagy L.G."/>
            <person name="Martin F."/>
            <person name="Kauserud H."/>
        </authorList>
    </citation>
    <scope>NUCLEOTIDE SEQUENCE</scope>
    <source>
        <strain evidence="1">CBHHK182m</strain>
    </source>
</reference>
<dbReference type="AlphaFoldDB" id="A0AAD7HHJ4"/>
<dbReference type="Proteomes" id="UP001215598">
    <property type="component" value="Unassembled WGS sequence"/>
</dbReference>
<evidence type="ECO:0000313" key="2">
    <source>
        <dbReference type="Proteomes" id="UP001215598"/>
    </source>
</evidence>
<gene>
    <name evidence="1" type="ORF">B0H16DRAFT_1738563</name>
</gene>
<evidence type="ECO:0008006" key="3">
    <source>
        <dbReference type="Google" id="ProtNLM"/>
    </source>
</evidence>
<comment type="caution">
    <text evidence="1">The sequence shown here is derived from an EMBL/GenBank/DDBJ whole genome shotgun (WGS) entry which is preliminary data.</text>
</comment>